<organism evidence="7 8">
    <name type="scientific">Folsomia candida</name>
    <name type="common">Springtail</name>
    <dbReference type="NCBI Taxonomy" id="158441"/>
    <lineage>
        <taxon>Eukaryota</taxon>
        <taxon>Metazoa</taxon>
        <taxon>Ecdysozoa</taxon>
        <taxon>Arthropoda</taxon>
        <taxon>Hexapoda</taxon>
        <taxon>Collembola</taxon>
        <taxon>Entomobryomorpha</taxon>
        <taxon>Isotomoidea</taxon>
        <taxon>Isotomidae</taxon>
        <taxon>Proisotominae</taxon>
        <taxon>Folsomia</taxon>
    </lineage>
</organism>
<dbReference type="InterPro" id="IPR015943">
    <property type="entry name" value="WD40/YVTN_repeat-like_dom_sf"/>
</dbReference>
<dbReference type="OrthoDB" id="125363at2759"/>
<feature type="chain" id="PRO_5011991094" evidence="5">
    <location>
        <begin position="18"/>
        <end position="179"/>
    </location>
</feature>
<accession>A0A226E671</accession>
<dbReference type="AlphaFoldDB" id="A0A226E671"/>
<dbReference type="Gene3D" id="2.60.40.10">
    <property type="entry name" value="Immunoglobulins"/>
    <property type="match status" value="1"/>
</dbReference>
<keyword evidence="5" id="KW-0732">Signal</keyword>
<dbReference type="InterPro" id="IPR016201">
    <property type="entry name" value="PSI"/>
</dbReference>
<dbReference type="GO" id="GO:0002116">
    <property type="term" value="C:semaphorin receptor complex"/>
    <property type="evidence" value="ECO:0007669"/>
    <property type="project" value="TreeGrafter"/>
</dbReference>
<dbReference type="GO" id="GO:0005886">
    <property type="term" value="C:plasma membrane"/>
    <property type="evidence" value="ECO:0007669"/>
    <property type="project" value="TreeGrafter"/>
</dbReference>
<comment type="caution">
    <text evidence="7">The sequence shown here is derived from an EMBL/GenBank/DDBJ whole genome shotgun (WGS) entry which is preliminary data.</text>
</comment>
<evidence type="ECO:0000259" key="6">
    <source>
        <dbReference type="SMART" id="SM00423"/>
    </source>
</evidence>
<feature type="domain" description="PSI" evidence="6">
    <location>
        <begin position="60"/>
        <end position="113"/>
    </location>
</feature>
<evidence type="ECO:0000256" key="3">
    <source>
        <dbReference type="ARBA" id="ARBA00023180"/>
    </source>
</evidence>
<dbReference type="GO" id="GO:0008045">
    <property type="term" value="P:motor neuron axon guidance"/>
    <property type="evidence" value="ECO:0007669"/>
    <property type="project" value="TreeGrafter"/>
</dbReference>
<feature type="region of interest" description="Disordered" evidence="4">
    <location>
        <begin position="132"/>
        <end position="153"/>
    </location>
</feature>
<dbReference type="SUPFAM" id="SSF103575">
    <property type="entry name" value="Plexin repeat"/>
    <property type="match status" value="1"/>
</dbReference>
<evidence type="ECO:0000256" key="5">
    <source>
        <dbReference type="SAM" id="SignalP"/>
    </source>
</evidence>
<evidence type="ECO:0000256" key="1">
    <source>
        <dbReference type="ARBA" id="ARBA00004370"/>
    </source>
</evidence>
<dbReference type="STRING" id="158441.A0A226E671"/>
<gene>
    <name evidence="7" type="ORF">Fcan01_12326</name>
</gene>
<dbReference type="SMART" id="SM00423">
    <property type="entry name" value="PSI"/>
    <property type="match status" value="1"/>
</dbReference>
<dbReference type="InterPro" id="IPR013783">
    <property type="entry name" value="Ig-like_fold"/>
</dbReference>
<dbReference type="GO" id="GO:0050772">
    <property type="term" value="P:positive regulation of axonogenesis"/>
    <property type="evidence" value="ECO:0007669"/>
    <property type="project" value="TreeGrafter"/>
</dbReference>
<evidence type="ECO:0000256" key="2">
    <source>
        <dbReference type="ARBA" id="ARBA00023136"/>
    </source>
</evidence>
<dbReference type="PANTHER" id="PTHR22625:SF44">
    <property type="entry name" value="PLEXIN-B"/>
    <property type="match status" value="1"/>
</dbReference>
<reference evidence="7 8" key="1">
    <citation type="submission" date="2015-12" db="EMBL/GenBank/DDBJ databases">
        <title>The genome of Folsomia candida.</title>
        <authorList>
            <person name="Faddeeva A."/>
            <person name="Derks M.F."/>
            <person name="Anvar Y."/>
            <person name="Smit S."/>
            <person name="Van Straalen N."/>
            <person name="Roelofs D."/>
        </authorList>
    </citation>
    <scope>NUCLEOTIDE SEQUENCE [LARGE SCALE GENOMIC DNA]</scope>
    <source>
        <strain evidence="7 8">VU population</strain>
        <tissue evidence="7">Whole body</tissue>
    </source>
</reference>
<comment type="subcellular location">
    <subcellularLocation>
        <location evidence="1">Membrane</location>
    </subcellularLocation>
</comment>
<dbReference type="OMA" id="RVEQCEM"/>
<evidence type="ECO:0000313" key="7">
    <source>
        <dbReference type="EMBL" id="OXA52929.1"/>
    </source>
</evidence>
<dbReference type="InterPro" id="IPR031148">
    <property type="entry name" value="Plexin"/>
</dbReference>
<protein>
    <submittedName>
        <fullName evidence="7">Plexin-B</fullName>
    </submittedName>
</protein>
<sequence>MRFVCFLLQLLLSSVHRVDHYGDIEMDPGYAILPDTTLDPSGRYIYSISSNKVLKARVEQCEMHQNCSTCLSSHDPYCGWCSLEKRCTVRAACKKALSSSPRWLAFGSGQECISFERAQPDRIPINQVGLTREEEEEPAASLGVKEISSKSEERKDEVIPLDYLCHIISLSEETLSFPP</sequence>
<keyword evidence="3" id="KW-0325">Glycoprotein</keyword>
<dbReference type="GO" id="GO:0017154">
    <property type="term" value="F:semaphorin receptor activity"/>
    <property type="evidence" value="ECO:0007669"/>
    <property type="project" value="InterPro"/>
</dbReference>
<feature type="signal peptide" evidence="5">
    <location>
        <begin position="1"/>
        <end position="17"/>
    </location>
</feature>
<evidence type="ECO:0000313" key="8">
    <source>
        <dbReference type="Proteomes" id="UP000198287"/>
    </source>
</evidence>
<dbReference type="Pfam" id="PF01437">
    <property type="entry name" value="PSI"/>
    <property type="match status" value="1"/>
</dbReference>
<dbReference type="PANTHER" id="PTHR22625">
    <property type="entry name" value="PLEXIN"/>
    <property type="match status" value="1"/>
</dbReference>
<dbReference type="EMBL" id="LNIX01000006">
    <property type="protein sequence ID" value="OXA52929.1"/>
    <property type="molecule type" value="Genomic_DNA"/>
</dbReference>
<evidence type="ECO:0000256" key="4">
    <source>
        <dbReference type="SAM" id="MobiDB-lite"/>
    </source>
</evidence>
<dbReference type="GO" id="GO:0008360">
    <property type="term" value="P:regulation of cell shape"/>
    <property type="evidence" value="ECO:0007669"/>
    <property type="project" value="TreeGrafter"/>
</dbReference>
<dbReference type="Proteomes" id="UP000198287">
    <property type="component" value="Unassembled WGS sequence"/>
</dbReference>
<keyword evidence="2" id="KW-0472">Membrane</keyword>
<dbReference type="GO" id="GO:0097374">
    <property type="term" value="P:sensory neuron axon guidance"/>
    <property type="evidence" value="ECO:0007669"/>
    <property type="project" value="TreeGrafter"/>
</dbReference>
<dbReference type="GO" id="GO:0030334">
    <property type="term" value="P:regulation of cell migration"/>
    <property type="evidence" value="ECO:0007669"/>
    <property type="project" value="TreeGrafter"/>
</dbReference>
<proteinExistence type="predicted"/>
<dbReference type="GO" id="GO:0007162">
    <property type="term" value="P:negative regulation of cell adhesion"/>
    <property type="evidence" value="ECO:0007669"/>
    <property type="project" value="TreeGrafter"/>
</dbReference>
<dbReference type="Gene3D" id="2.130.10.10">
    <property type="entry name" value="YVTN repeat-like/Quinoprotein amine dehydrogenase"/>
    <property type="match status" value="1"/>
</dbReference>
<dbReference type="InterPro" id="IPR002165">
    <property type="entry name" value="Plexin_repeat"/>
</dbReference>
<keyword evidence="8" id="KW-1185">Reference proteome</keyword>
<name>A0A226E671_FOLCA</name>